<dbReference type="KEGG" id="hpl:HPB8_997"/>
<reference evidence="1 2" key="1">
    <citation type="journal article" date="2010" name="BMC Genomics">
        <title>Sequencing, annotation, and comparative genome analysis of the gerbil-adapted Helicobacter pylori strain B8.</title>
        <authorList>
            <person name="Farnbacher M."/>
            <person name="Jahns T."/>
            <person name="Willrodt D."/>
            <person name="Daniel R."/>
            <person name="Haas R."/>
            <person name="Goesmann A."/>
            <person name="Kurtz S."/>
            <person name="Rieder G."/>
        </authorList>
    </citation>
    <scope>NUCLEOTIDE SEQUENCE [LARGE SCALE GENOMIC DNA]</scope>
    <source>
        <strain evidence="1 2">B8</strain>
    </source>
</reference>
<evidence type="ECO:0000313" key="1">
    <source>
        <dbReference type="EMBL" id="CBI66554.1"/>
    </source>
</evidence>
<dbReference type="AlphaFoldDB" id="D7FEE7"/>
<organism evidence="1 2">
    <name type="scientific">Helicobacter pylori (strain B8)</name>
    <dbReference type="NCBI Taxonomy" id="693745"/>
    <lineage>
        <taxon>Bacteria</taxon>
        <taxon>Pseudomonadati</taxon>
        <taxon>Campylobacterota</taxon>
        <taxon>Epsilonproteobacteria</taxon>
        <taxon>Campylobacterales</taxon>
        <taxon>Helicobacteraceae</taxon>
        <taxon>Helicobacter</taxon>
    </lineage>
</organism>
<name>D7FEE7_HELP3</name>
<dbReference type="HOGENOM" id="CLU_3374122_0_0_7"/>
<proteinExistence type="predicted"/>
<gene>
    <name evidence="1" type="ordered locus">HPB8_997</name>
</gene>
<protein>
    <submittedName>
        <fullName evidence="1">Uncharacterized protein</fullName>
    </submittedName>
</protein>
<accession>D7FEE7</accession>
<evidence type="ECO:0000313" key="2">
    <source>
        <dbReference type="Proteomes" id="UP000007091"/>
    </source>
</evidence>
<dbReference type="EMBL" id="FN598874">
    <property type="protein sequence ID" value="CBI66554.1"/>
    <property type="molecule type" value="Genomic_DNA"/>
</dbReference>
<sequence>MILKLLFLKTGFWLLCHFKNHFKKYFKFCKLFYY</sequence>
<dbReference type="Proteomes" id="UP000007091">
    <property type="component" value="Chromosome"/>
</dbReference>